<evidence type="ECO:0000313" key="2">
    <source>
        <dbReference type="EMBL" id="MBB3150883.1"/>
    </source>
</evidence>
<sequence length="604" mass="70942">MNEVVLTKNTMEALDIIIVTYNSEKWIDKCLDSITKTNFPLDKIHITFVDNNSSDLTKSLIEKYSKSHYFGGFYFHFLNDNLGFGAANNYGVNKTKQKFVFFLNVDTEVEENAIHELMLNASNSSEDVALWECRQFPYEHPKNYNPISMELTWASGAACMVLREVFISVGMFDEKIFMYAEDVDLSWRLRAHGYKLVYVPKSIIHHYTYESAGQVKPNQFYNSTYNNLMLRYKFGTVRDIVKGYALYYSLFFNRVPFAGHRKNVLKKLVKSFTDGQRYRSWKRINSQLSFQPSFHLWDYEIVRDGAFYVNQLPHRSPLVSILIRTCGRPAMLRETLESVRNQTYSNLEVVIVEDGPDVSRELIEKEFSGLNINYYATGDKVGRCIVGNIAMDRAQGEYLNFLDDDDVLYADHVETLCYQLVNNPEKKAAYAHAFETPIKVISKEPYIYEELYHNVQHRQPFNRLVLLHHNYFPIQCVLFSKELYSELGGIDPELEVLEDWDLWLKFALKYDFLYLEKVTSVYRIPAETQHHHSRQLLFDKYLKIVRNKYARQQTDLPIGSWFNDADHILSRPQNVIYNIQKMGFTMFMFKVKNKIYNRIKKILG</sequence>
<dbReference type="EMBL" id="JACHXW010000002">
    <property type="protein sequence ID" value="MBB3150883.1"/>
    <property type="molecule type" value="Genomic_DNA"/>
</dbReference>
<evidence type="ECO:0000259" key="1">
    <source>
        <dbReference type="Pfam" id="PF00535"/>
    </source>
</evidence>
<gene>
    <name evidence="2" type="ORF">FHS16_000917</name>
</gene>
<accession>A0A7W5C4I3</accession>
<dbReference type="Pfam" id="PF00535">
    <property type="entry name" value="Glycos_transf_2"/>
    <property type="match status" value="2"/>
</dbReference>
<feature type="domain" description="Glycosyltransferase 2-like" evidence="1">
    <location>
        <begin position="16"/>
        <end position="148"/>
    </location>
</feature>
<reference evidence="2 3" key="1">
    <citation type="submission" date="2020-08" db="EMBL/GenBank/DDBJ databases">
        <title>Genomic Encyclopedia of Type Strains, Phase III (KMG-III): the genomes of soil and plant-associated and newly described type strains.</title>
        <authorList>
            <person name="Whitman W."/>
        </authorList>
    </citation>
    <scope>NUCLEOTIDE SEQUENCE [LARGE SCALE GENOMIC DNA]</scope>
    <source>
        <strain evidence="2 3">CECT 8234</strain>
    </source>
</reference>
<dbReference type="RefSeq" id="WP_183559266.1">
    <property type="nucleotide sequence ID" value="NZ_CBCSLB010000009.1"/>
</dbReference>
<comment type="caution">
    <text evidence="2">The sequence shown here is derived from an EMBL/GenBank/DDBJ whole genome shotgun (WGS) entry which is preliminary data.</text>
</comment>
<name>A0A7W5C4I3_9BACL</name>
<dbReference type="Proteomes" id="UP000518605">
    <property type="component" value="Unassembled WGS sequence"/>
</dbReference>
<feature type="domain" description="Glycosyltransferase 2-like" evidence="1">
    <location>
        <begin position="320"/>
        <end position="424"/>
    </location>
</feature>
<dbReference type="Gene3D" id="3.90.550.10">
    <property type="entry name" value="Spore Coat Polysaccharide Biosynthesis Protein SpsA, Chain A"/>
    <property type="match status" value="2"/>
</dbReference>
<evidence type="ECO:0000313" key="3">
    <source>
        <dbReference type="Proteomes" id="UP000518605"/>
    </source>
</evidence>
<dbReference type="InterPro" id="IPR001173">
    <property type="entry name" value="Glyco_trans_2-like"/>
</dbReference>
<protein>
    <submittedName>
        <fullName evidence="2">GT2 family glycosyltransferase</fullName>
    </submittedName>
</protein>
<dbReference type="PANTHER" id="PTHR43685:SF2">
    <property type="entry name" value="GLYCOSYLTRANSFERASE 2-LIKE DOMAIN-CONTAINING PROTEIN"/>
    <property type="match status" value="1"/>
</dbReference>
<dbReference type="PANTHER" id="PTHR43685">
    <property type="entry name" value="GLYCOSYLTRANSFERASE"/>
    <property type="match status" value="1"/>
</dbReference>
<dbReference type="SUPFAM" id="SSF53448">
    <property type="entry name" value="Nucleotide-diphospho-sugar transferases"/>
    <property type="match status" value="2"/>
</dbReference>
<organism evidence="2 3">
    <name type="scientific">Paenibacillus endophyticus</name>
    <dbReference type="NCBI Taxonomy" id="1294268"/>
    <lineage>
        <taxon>Bacteria</taxon>
        <taxon>Bacillati</taxon>
        <taxon>Bacillota</taxon>
        <taxon>Bacilli</taxon>
        <taxon>Bacillales</taxon>
        <taxon>Paenibacillaceae</taxon>
        <taxon>Paenibacillus</taxon>
    </lineage>
</organism>
<dbReference type="GO" id="GO:0016740">
    <property type="term" value="F:transferase activity"/>
    <property type="evidence" value="ECO:0007669"/>
    <property type="project" value="UniProtKB-KW"/>
</dbReference>
<dbReference type="InterPro" id="IPR050834">
    <property type="entry name" value="Glycosyltransf_2"/>
</dbReference>
<dbReference type="InterPro" id="IPR029044">
    <property type="entry name" value="Nucleotide-diphossugar_trans"/>
</dbReference>
<keyword evidence="3" id="KW-1185">Reference proteome</keyword>
<keyword evidence="2" id="KW-0808">Transferase</keyword>
<dbReference type="AlphaFoldDB" id="A0A7W5C4I3"/>
<proteinExistence type="predicted"/>
<dbReference type="CDD" id="cd04186">
    <property type="entry name" value="GT_2_like_c"/>
    <property type="match status" value="1"/>
</dbReference>